<dbReference type="InterPro" id="IPR012308">
    <property type="entry name" value="DNA_ligase_ATP-dep_N"/>
</dbReference>
<comment type="similarity">
    <text evidence="1">Belongs to the ATP-dependent DNA ligase family.</text>
</comment>
<keyword evidence="2 8" id="KW-0436">Ligase</keyword>
<feature type="compositionally biased region" description="Polar residues" evidence="6">
    <location>
        <begin position="740"/>
        <end position="754"/>
    </location>
</feature>
<reference evidence="8 9" key="1">
    <citation type="journal article" date="2016" name="PLoS Pathog.">
        <title>Biosynthesis of antibiotic leucinostatins in bio-control fungus Purpureocillium lilacinum and their inhibition on phytophthora revealed by genome mining.</title>
        <authorList>
            <person name="Wang G."/>
            <person name="Liu Z."/>
            <person name="Lin R."/>
            <person name="Li E."/>
            <person name="Mao Z."/>
            <person name="Ling J."/>
            <person name="Yang Y."/>
            <person name="Yin W.B."/>
            <person name="Xie B."/>
        </authorList>
    </citation>
    <scope>NUCLEOTIDE SEQUENCE [LARGE SCALE GENOMIC DNA]</scope>
    <source>
        <strain evidence="8">170</strain>
    </source>
</reference>
<dbReference type="PANTHER" id="PTHR45997:SF2">
    <property type="entry name" value="ATP DEPENDENT DNA LIGASE DOMAIN PROTEIN (AFU_ORTHOLOGUE AFUA_5G02430)"/>
    <property type="match status" value="1"/>
</dbReference>
<dbReference type="SUPFAM" id="SSF56091">
    <property type="entry name" value="DNA ligase/mRNA capping enzyme, catalytic domain"/>
    <property type="match status" value="1"/>
</dbReference>
<feature type="region of interest" description="Disordered" evidence="6">
    <location>
        <begin position="702"/>
        <end position="722"/>
    </location>
</feature>
<evidence type="ECO:0000313" key="9">
    <source>
        <dbReference type="Proteomes" id="UP000078397"/>
    </source>
</evidence>
<dbReference type="GO" id="GO:0006303">
    <property type="term" value="P:double-strand break repair via nonhomologous end joining"/>
    <property type="evidence" value="ECO:0007669"/>
    <property type="project" value="TreeGrafter"/>
</dbReference>
<accession>A0A179FHW4</accession>
<sequence>MPIPFVLVCDLLDECHRLSITNASNTRAVVDWFSRHRGRLDAHDANLAALLSTLLPEKRTDRVYCIKAPTLEKIIGRALMLGSSRIAELALYKQPGQGADLAECAERILTTTVSPSPGPYFGTNDLTRCQPNPMCNENLRITVEEIDEVMHGLASKIKWSSPSIRNSQATMTLRGRCDLEDVYRRLSAREAKWFTRLVLKDYQPLILDSQLVYRCCDSALPLILKAQEDFATAIQTLQTAKGNMLPNSVKPTARRDRILATVKPKLGVKVGRQNWFKGRSIKHCIDMGHGRMSVEQKIDGEYCQVHIEVVGGKPRVQIFSKSGKDSTEDRCKLHGVIIKSLGFGTPHCQVRTDCIFEGELVVYNDEENKIMPFHKIRNHVARRGRFMDVDMDSPPRSYENLMIIYYDILLLNDQSLLGTRHSERFKMLERTIQCETGRAELVKRTLVDFHRPTAASELRKAFANVITSKGEGLVLKPDDPYFNFQADDRRNSGLCIKLKKEYIGNFGDVGDFAVVGAGFNPTKAKTYKIPNLRWTVFYVGCLNNKEEVKRWNAKPEFTVVSAVEITEPLLKSFISHCHPVSVSLEKNDATKLHIPRGIEADAPLRVAFQKPAVFDLRCFSFDKPGNMGFWTLRFPVVSKIHFDREYTDTVTFDELQQMAKEARATPDLEDSQENLQWIAKLEGADPRGRAVDAVSQLTATTLATPSPCSSRTPRSPVMLRSLSKSPEIIRSCHVSQKISVTSSASLITPPTSSPVAEDIKTPEPRSKRKSAILSSQCANSASKRRRSDIIPSSPVSGSRKPRKPLEDVDGNASQVSATPSLSFVTTAAGLDQSVDLSNLVSSTQETQKNMTVAEQNDCENLAGSEISCEISCTPITISSEEASQTNRSSQVNNGCQFAGNKCHLLDHTILLPSGALGQSTERTALLNSHGVSGFAVPMDDWLMQNNHGATLGNKSPQVILLVDTVNKARETKDVLADVERVRKTLPRKTRGWIAVYDWRMLRNLQVMEDEEAKDKYYDGFHDPWRRWYCGIV</sequence>
<dbReference type="InterPro" id="IPR012310">
    <property type="entry name" value="DNA_ligase_ATP-dep_cent"/>
</dbReference>
<feature type="domain" description="ATP-dependent DNA ligase family profile" evidence="7">
    <location>
        <begin position="403"/>
        <end position="543"/>
    </location>
</feature>
<dbReference type="GO" id="GO:0006297">
    <property type="term" value="P:nucleotide-excision repair, DNA gap filling"/>
    <property type="evidence" value="ECO:0007669"/>
    <property type="project" value="TreeGrafter"/>
</dbReference>
<feature type="region of interest" description="Disordered" evidence="6">
    <location>
        <begin position="740"/>
        <end position="814"/>
    </location>
</feature>
<dbReference type="AlphaFoldDB" id="A0A179FHW4"/>
<name>A0A179FHW4_METCM</name>
<dbReference type="InterPro" id="IPR029710">
    <property type="entry name" value="LIG4"/>
</dbReference>
<dbReference type="GO" id="GO:0006310">
    <property type="term" value="P:DNA recombination"/>
    <property type="evidence" value="ECO:0007669"/>
    <property type="project" value="InterPro"/>
</dbReference>
<evidence type="ECO:0000256" key="3">
    <source>
        <dbReference type="ARBA" id="ARBA00022741"/>
    </source>
</evidence>
<evidence type="ECO:0000313" key="8">
    <source>
        <dbReference type="EMBL" id="OAQ64629.1"/>
    </source>
</evidence>
<evidence type="ECO:0000256" key="5">
    <source>
        <dbReference type="ARBA" id="ARBA00023242"/>
    </source>
</evidence>
<gene>
    <name evidence="8" type="ORF">VFPPC_05883</name>
</gene>
<dbReference type="Pfam" id="PF04675">
    <property type="entry name" value="DNA_ligase_A_N"/>
    <property type="match status" value="1"/>
</dbReference>
<dbReference type="PANTHER" id="PTHR45997">
    <property type="entry name" value="DNA LIGASE 4"/>
    <property type="match status" value="1"/>
</dbReference>
<evidence type="ECO:0000259" key="7">
    <source>
        <dbReference type="PROSITE" id="PS50160"/>
    </source>
</evidence>
<dbReference type="GO" id="GO:0003910">
    <property type="term" value="F:DNA ligase (ATP) activity"/>
    <property type="evidence" value="ECO:0007669"/>
    <property type="project" value="InterPro"/>
</dbReference>
<comment type="caution">
    <text evidence="8">The sequence shown here is derived from an EMBL/GenBank/DDBJ whole genome shotgun (WGS) entry which is preliminary data.</text>
</comment>
<dbReference type="OrthoDB" id="2160351at2759"/>
<dbReference type="RefSeq" id="XP_018141943.1">
    <property type="nucleotide sequence ID" value="XM_018285004.1"/>
</dbReference>
<keyword evidence="4" id="KW-0067">ATP-binding</keyword>
<evidence type="ECO:0000256" key="6">
    <source>
        <dbReference type="SAM" id="MobiDB-lite"/>
    </source>
</evidence>
<dbReference type="Proteomes" id="UP000078397">
    <property type="component" value="Unassembled WGS sequence"/>
</dbReference>
<evidence type="ECO:0000256" key="1">
    <source>
        <dbReference type="ARBA" id="ARBA00007572"/>
    </source>
</evidence>
<dbReference type="Gene3D" id="3.30.470.30">
    <property type="entry name" value="DNA ligase/mRNA capping enzyme"/>
    <property type="match status" value="1"/>
</dbReference>
<evidence type="ECO:0000256" key="4">
    <source>
        <dbReference type="ARBA" id="ARBA00022840"/>
    </source>
</evidence>
<dbReference type="KEGG" id="pchm:VFPPC_05883"/>
<dbReference type="EMBL" id="LSBJ02000005">
    <property type="protein sequence ID" value="OAQ64629.1"/>
    <property type="molecule type" value="Genomic_DNA"/>
</dbReference>
<dbReference type="Gene3D" id="2.40.50.140">
    <property type="entry name" value="Nucleic acid-binding proteins"/>
    <property type="match status" value="1"/>
</dbReference>
<keyword evidence="5" id="KW-0539">Nucleus</keyword>
<dbReference type="GeneID" id="28848998"/>
<dbReference type="Pfam" id="PF01068">
    <property type="entry name" value="DNA_ligase_A_M"/>
    <property type="match status" value="1"/>
</dbReference>
<dbReference type="GO" id="GO:0005524">
    <property type="term" value="F:ATP binding"/>
    <property type="evidence" value="ECO:0007669"/>
    <property type="project" value="UniProtKB-KW"/>
</dbReference>
<dbReference type="InterPro" id="IPR036599">
    <property type="entry name" value="DNA_ligase_N_sf"/>
</dbReference>
<dbReference type="Gene3D" id="1.10.3260.10">
    <property type="entry name" value="DNA ligase, ATP-dependent, N-terminal domain"/>
    <property type="match status" value="1"/>
</dbReference>
<proteinExistence type="inferred from homology"/>
<dbReference type="InterPro" id="IPR012340">
    <property type="entry name" value="NA-bd_OB-fold"/>
</dbReference>
<feature type="compositionally biased region" description="Polar residues" evidence="6">
    <location>
        <begin position="772"/>
        <end position="781"/>
    </location>
</feature>
<dbReference type="GO" id="GO:0032807">
    <property type="term" value="C:DNA ligase IV complex"/>
    <property type="evidence" value="ECO:0007669"/>
    <property type="project" value="TreeGrafter"/>
</dbReference>
<organism evidence="8 9">
    <name type="scientific">Pochonia chlamydosporia 170</name>
    <dbReference type="NCBI Taxonomy" id="1380566"/>
    <lineage>
        <taxon>Eukaryota</taxon>
        <taxon>Fungi</taxon>
        <taxon>Dikarya</taxon>
        <taxon>Ascomycota</taxon>
        <taxon>Pezizomycotina</taxon>
        <taxon>Sordariomycetes</taxon>
        <taxon>Hypocreomycetidae</taxon>
        <taxon>Hypocreales</taxon>
        <taxon>Clavicipitaceae</taxon>
        <taxon>Pochonia</taxon>
    </lineage>
</organism>
<keyword evidence="9" id="KW-1185">Reference proteome</keyword>
<dbReference type="GO" id="GO:0003677">
    <property type="term" value="F:DNA binding"/>
    <property type="evidence" value="ECO:0007669"/>
    <property type="project" value="InterPro"/>
</dbReference>
<evidence type="ECO:0000256" key="2">
    <source>
        <dbReference type="ARBA" id="ARBA00022598"/>
    </source>
</evidence>
<dbReference type="PROSITE" id="PS50160">
    <property type="entry name" value="DNA_LIGASE_A3"/>
    <property type="match status" value="1"/>
</dbReference>
<dbReference type="STRING" id="1380566.A0A179FHW4"/>
<protein>
    <submittedName>
        <fullName evidence="8">ATP-dependent DNA ligase domain-containing protein</fullName>
    </submittedName>
</protein>
<feature type="compositionally biased region" description="Low complexity" evidence="6">
    <location>
        <begin position="704"/>
        <end position="716"/>
    </location>
</feature>
<keyword evidence="3" id="KW-0547">Nucleotide-binding</keyword>